<dbReference type="SUPFAM" id="SSF53681">
    <property type="entry name" value="Aspartate/glutamate racemase"/>
    <property type="match status" value="4"/>
</dbReference>
<evidence type="ECO:0000256" key="1">
    <source>
        <dbReference type="ARBA" id="ARBA00007847"/>
    </source>
</evidence>
<dbReference type="PANTHER" id="PTHR21198:SF7">
    <property type="entry name" value="ASPARTATE-GLUTAMATE RACEMASE FAMILY"/>
    <property type="match status" value="1"/>
</dbReference>
<name>A0A2S0P9H2_9NEIS</name>
<keyword evidence="4" id="KW-1185">Reference proteome</keyword>
<gene>
    <name evidence="3" type="ORF">DAI18_08080</name>
</gene>
<evidence type="ECO:0000256" key="2">
    <source>
        <dbReference type="ARBA" id="ARBA00023235"/>
    </source>
</evidence>
<dbReference type="PROSITE" id="PS00923">
    <property type="entry name" value="ASP_GLU_RACEMASE_1"/>
    <property type="match status" value="1"/>
</dbReference>
<dbReference type="Proteomes" id="UP000244173">
    <property type="component" value="Chromosome"/>
</dbReference>
<comment type="similarity">
    <text evidence="1">Belongs to the aspartate/glutamate racemases family.</text>
</comment>
<dbReference type="EMBL" id="CP028519">
    <property type="protein sequence ID" value="AVY94006.1"/>
    <property type="molecule type" value="Genomic_DNA"/>
</dbReference>
<evidence type="ECO:0000313" key="3">
    <source>
        <dbReference type="EMBL" id="AVY94006.1"/>
    </source>
</evidence>
<protein>
    <submittedName>
        <fullName evidence="3">Aspartate/glutamate racemase family protein</fullName>
    </submittedName>
</protein>
<dbReference type="NCBIfam" id="TIGR00035">
    <property type="entry name" value="asp_race"/>
    <property type="match status" value="1"/>
</dbReference>
<dbReference type="InterPro" id="IPR033134">
    <property type="entry name" value="Asp/Glu_racemase_AS_2"/>
</dbReference>
<dbReference type="PROSITE" id="PS00924">
    <property type="entry name" value="ASP_GLU_RACEMASE_2"/>
    <property type="match status" value="1"/>
</dbReference>
<dbReference type="InterPro" id="IPR015942">
    <property type="entry name" value="Asp/Glu/hydantoin_racemase"/>
</dbReference>
<dbReference type="InterPro" id="IPR018187">
    <property type="entry name" value="Asp/Glu_racemase_AS_1"/>
</dbReference>
<dbReference type="InterPro" id="IPR004380">
    <property type="entry name" value="Asp_race"/>
</dbReference>
<reference evidence="3 4" key="1">
    <citation type="submission" date="2018-04" db="EMBL/GenBank/DDBJ databases">
        <title>Denitrifier Microvirgula.</title>
        <authorList>
            <person name="Anderson E."/>
            <person name="Jang J."/>
            <person name="Ishii S."/>
        </authorList>
    </citation>
    <scope>NUCLEOTIDE SEQUENCE [LARGE SCALE GENOMIC DNA]</scope>
    <source>
        <strain evidence="3 4">BE2.4</strain>
    </source>
</reference>
<proteinExistence type="inferred from homology"/>
<dbReference type="PANTHER" id="PTHR21198">
    <property type="entry name" value="GLUTAMATE RACEMASE"/>
    <property type="match status" value="1"/>
</dbReference>
<dbReference type="Gene3D" id="3.40.50.1860">
    <property type="match status" value="4"/>
</dbReference>
<dbReference type="STRING" id="1122240.GCA_000620105_02162"/>
<sequence length="484" mass="51603">MNSVDKRVGQRRFGIVGGVGALAGADVLFKLVQRAARQGEAQPDVLLEQQPLSEGDAVARGEADPRESKFYVFNIVRHFESQGVDRVLLPSFICHTFLDDIQAETALPIVNLMTAVTDHLERELPAGTPLGVLTCDYVRRAGLLESHLGARHPLHYPSADAQAGLMEAIYGPRGLKAGYLDDAALEAVMQACRSLQADGVGVILAASTEVALLAERLAARGIRLIDSNRVYADHALERDAVPAGEPVKVGIVGGVGPAATVDFMDKLVRLTRAQRDQEHVRLLVEHNPQIPDRTAHILGRGPDPSIALYAACKRLEAGGAAMIAIPCNTAHAYLGDLQPHLSIPVISMPDVTMARIAERYPHCPPVGLLATSGTMSSGVYRRAAERAGLTLIVPDDAHQAQVMNAIYGDKGVKAGFVDGECRADLLAAARHLADRGAEVLILGCTELPLIVPGEDVLNLGGREVGLVDPTRELARRCVELAQGA</sequence>
<dbReference type="RefSeq" id="WP_028499230.1">
    <property type="nucleotide sequence ID" value="NZ_CALFSO010000093.1"/>
</dbReference>
<dbReference type="KEGG" id="maer:DAI18_08080"/>
<dbReference type="GO" id="GO:0047661">
    <property type="term" value="F:amino-acid racemase activity"/>
    <property type="evidence" value="ECO:0007669"/>
    <property type="project" value="InterPro"/>
</dbReference>
<keyword evidence="2" id="KW-0413">Isomerase</keyword>
<organism evidence="3 4">
    <name type="scientific">Microvirgula aerodenitrificans</name>
    <dbReference type="NCBI Taxonomy" id="57480"/>
    <lineage>
        <taxon>Bacteria</taxon>
        <taxon>Pseudomonadati</taxon>
        <taxon>Pseudomonadota</taxon>
        <taxon>Betaproteobacteria</taxon>
        <taxon>Neisseriales</taxon>
        <taxon>Aquaspirillaceae</taxon>
        <taxon>Microvirgula</taxon>
    </lineage>
</organism>
<accession>A0A2S0P9H2</accession>
<dbReference type="InterPro" id="IPR001920">
    <property type="entry name" value="Asp/Glu_race"/>
</dbReference>
<evidence type="ECO:0000313" key="4">
    <source>
        <dbReference type="Proteomes" id="UP000244173"/>
    </source>
</evidence>
<dbReference type="AlphaFoldDB" id="A0A2S0P9H2"/>
<dbReference type="Pfam" id="PF01177">
    <property type="entry name" value="Asp_Glu_race"/>
    <property type="match status" value="2"/>
</dbReference>
<dbReference type="OrthoDB" id="9803739at2"/>